<keyword evidence="3" id="KW-0812">Transmembrane</keyword>
<dbReference type="SUPFAM" id="SSF51120">
    <property type="entry name" value="beta-Roll"/>
    <property type="match status" value="1"/>
</dbReference>
<evidence type="ECO:0000313" key="5">
    <source>
        <dbReference type="Proteomes" id="UP000509478"/>
    </source>
</evidence>
<dbReference type="InterPro" id="IPR018511">
    <property type="entry name" value="Hemolysin-typ_Ca-bd_CS"/>
</dbReference>
<dbReference type="PROSITE" id="PS00330">
    <property type="entry name" value="HEMOLYSIN_CALCIUM"/>
    <property type="match status" value="1"/>
</dbReference>
<dbReference type="PANTHER" id="PTHR38340">
    <property type="entry name" value="S-LAYER PROTEIN"/>
    <property type="match status" value="1"/>
</dbReference>
<evidence type="ECO:0000313" key="4">
    <source>
        <dbReference type="EMBL" id="QLH06664.1"/>
    </source>
</evidence>
<keyword evidence="3" id="KW-1133">Transmembrane helix</keyword>
<evidence type="ECO:0000256" key="2">
    <source>
        <dbReference type="ARBA" id="ARBA00022525"/>
    </source>
</evidence>
<keyword evidence="5" id="KW-1185">Reference proteome</keyword>
<dbReference type="Gene3D" id="2.150.10.10">
    <property type="entry name" value="Serralysin-like metalloprotease, C-terminal"/>
    <property type="match status" value="1"/>
</dbReference>
<dbReference type="GeneID" id="56067608"/>
<proteinExistence type="predicted"/>
<dbReference type="GO" id="GO:0005509">
    <property type="term" value="F:calcium ion binding"/>
    <property type="evidence" value="ECO:0007669"/>
    <property type="project" value="InterPro"/>
</dbReference>
<dbReference type="Pfam" id="PF00353">
    <property type="entry name" value="HemolysinCabind"/>
    <property type="match status" value="2"/>
</dbReference>
<organism evidence="4 5">
    <name type="scientific">Nitrosopumilus ureiphilus</name>
    <dbReference type="NCBI Taxonomy" id="1470067"/>
    <lineage>
        <taxon>Archaea</taxon>
        <taxon>Nitrososphaerota</taxon>
        <taxon>Nitrososphaeria</taxon>
        <taxon>Nitrosopumilales</taxon>
        <taxon>Nitrosopumilaceae</taxon>
        <taxon>Nitrosopumilus</taxon>
    </lineage>
</organism>
<dbReference type="KEGG" id="nue:C5F50_05930"/>
<dbReference type="InterPro" id="IPR001343">
    <property type="entry name" value="Hemolysn_Ca-bd"/>
</dbReference>
<accession>A0A7D5RAP9</accession>
<evidence type="ECO:0000256" key="1">
    <source>
        <dbReference type="ARBA" id="ARBA00004613"/>
    </source>
</evidence>
<reference evidence="4 5" key="1">
    <citation type="submission" date="2018-02" db="EMBL/GenBank/DDBJ databases">
        <title>Complete genome of Nitrosopumilus ureaphilus PS0.</title>
        <authorList>
            <person name="Qin W."/>
            <person name="Zheng Y."/>
            <person name="Stahl D.A."/>
        </authorList>
    </citation>
    <scope>NUCLEOTIDE SEQUENCE [LARGE SCALE GENOMIC DNA]</scope>
    <source>
        <strain evidence="4 5">PS0</strain>
    </source>
</reference>
<dbReference type="GO" id="GO:0005576">
    <property type="term" value="C:extracellular region"/>
    <property type="evidence" value="ECO:0007669"/>
    <property type="project" value="UniProtKB-SubCell"/>
</dbReference>
<protein>
    <recommendedName>
        <fullName evidence="6">Calcium-binding protein</fullName>
    </recommendedName>
</protein>
<dbReference type="AlphaFoldDB" id="A0A7D5RAP9"/>
<dbReference type="PRINTS" id="PR00313">
    <property type="entry name" value="CABNDNGRPT"/>
</dbReference>
<evidence type="ECO:0008006" key="6">
    <source>
        <dbReference type="Google" id="ProtNLM"/>
    </source>
</evidence>
<sequence>MTTKNNRKLTKIIPLAFGLVAIIAGMSVVPSLGQQEATAAINCPSGGGACYGTSGNDTIYGSANRDIILAGAGDDTIFGNGGDDNIYGEAGKDTISGGAGNDNLYHSGSASGSDGFADSLDGDSGSDTCHWNSSDGDTMANCTSIPW</sequence>
<dbReference type="InterPro" id="IPR050557">
    <property type="entry name" value="RTX_toxin/Mannuronan_C5-epim"/>
</dbReference>
<evidence type="ECO:0000256" key="3">
    <source>
        <dbReference type="SAM" id="Phobius"/>
    </source>
</evidence>
<feature type="transmembrane region" description="Helical" evidence="3">
    <location>
        <begin position="12"/>
        <end position="33"/>
    </location>
</feature>
<dbReference type="EMBL" id="CP026995">
    <property type="protein sequence ID" value="QLH06664.1"/>
    <property type="molecule type" value="Genomic_DNA"/>
</dbReference>
<dbReference type="InterPro" id="IPR011049">
    <property type="entry name" value="Serralysin-like_metalloprot_C"/>
</dbReference>
<dbReference type="RefSeq" id="WP_179372765.1">
    <property type="nucleotide sequence ID" value="NZ_CP026995.1"/>
</dbReference>
<dbReference type="Proteomes" id="UP000509478">
    <property type="component" value="Chromosome"/>
</dbReference>
<comment type="subcellular location">
    <subcellularLocation>
        <location evidence="1">Secreted</location>
    </subcellularLocation>
</comment>
<keyword evidence="3" id="KW-0472">Membrane</keyword>
<gene>
    <name evidence="4" type="ORF">C5F50_05930</name>
</gene>
<keyword evidence="2" id="KW-0964">Secreted</keyword>
<name>A0A7D5RAP9_9ARCH</name>
<dbReference type="PANTHER" id="PTHR38340:SF1">
    <property type="entry name" value="S-LAYER PROTEIN"/>
    <property type="match status" value="1"/>
</dbReference>